<dbReference type="InterPro" id="IPR051199">
    <property type="entry name" value="LPS_LOS_Heptosyltrfase"/>
</dbReference>
<gene>
    <name evidence="3" type="ORF">NG653_05210</name>
</gene>
<dbReference type="CDD" id="cd03789">
    <property type="entry name" value="GT9_LPS_heptosyltransferase"/>
    <property type="match status" value="1"/>
</dbReference>
<reference evidence="3 4" key="1">
    <citation type="submission" date="2022-06" db="EMBL/GenBank/DDBJ databases">
        <authorList>
            <person name="Xuan X."/>
        </authorList>
    </citation>
    <scope>NUCLEOTIDE SEQUENCE [LARGE SCALE GENOMIC DNA]</scope>
    <source>
        <strain evidence="3 4">2V75</strain>
    </source>
</reference>
<dbReference type="EMBL" id="JAMXIB010000003">
    <property type="protein sequence ID" value="MCO5724242.1"/>
    <property type="molecule type" value="Genomic_DNA"/>
</dbReference>
<dbReference type="InterPro" id="IPR002201">
    <property type="entry name" value="Glyco_trans_9"/>
</dbReference>
<name>A0ABT1AXA4_9FLAO</name>
<dbReference type="PANTHER" id="PTHR30160">
    <property type="entry name" value="TETRAACYLDISACCHARIDE 4'-KINASE-RELATED"/>
    <property type="match status" value="1"/>
</dbReference>
<evidence type="ECO:0000313" key="4">
    <source>
        <dbReference type="Proteomes" id="UP001206312"/>
    </source>
</evidence>
<evidence type="ECO:0000313" key="3">
    <source>
        <dbReference type="EMBL" id="MCO5724242.1"/>
    </source>
</evidence>
<keyword evidence="1" id="KW-0328">Glycosyltransferase</keyword>
<protein>
    <submittedName>
        <fullName evidence="3">Glycosyltransferase family 9 protein</fullName>
    </submittedName>
</protein>
<dbReference type="PANTHER" id="PTHR30160:SF22">
    <property type="entry name" value="LIPOPOLYSACCHARIDE CORE BIOSYNTHESIS PROTEIN"/>
    <property type="match status" value="1"/>
</dbReference>
<dbReference type="Proteomes" id="UP001206312">
    <property type="component" value="Unassembled WGS sequence"/>
</dbReference>
<keyword evidence="2" id="KW-0808">Transferase</keyword>
<evidence type="ECO:0000256" key="2">
    <source>
        <dbReference type="ARBA" id="ARBA00022679"/>
    </source>
</evidence>
<comment type="caution">
    <text evidence="3">The sequence shown here is derived from an EMBL/GenBank/DDBJ whole genome shotgun (WGS) entry which is preliminary data.</text>
</comment>
<keyword evidence="4" id="KW-1185">Reference proteome</keyword>
<dbReference type="SUPFAM" id="SSF53756">
    <property type="entry name" value="UDP-Glycosyltransferase/glycogen phosphorylase"/>
    <property type="match status" value="1"/>
</dbReference>
<organism evidence="3 4">
    <name type="scientific">Robiginitalea marina</name>
    <dbReference type="NCBI Taxonomy" id="2954105"/>
    <lineage>
        <taxon>Bacteria</taxon>
        <taxon>Pseudomonadati</taxon>
        <taxon>Bacteroidota</taxon>
        <taxon>Flavobacteriia</taxon>
        <taxon>Flavobacteriales</taxon>
        <taxon>Flavobacteriaceae</taxon>
        <taxon>Robiginitalea</taxon>
    </lineage>
</organism>
<dbReference type="RefSeq" id="WP_252740623.1">
    <property type="nucleotide sequence ID" value="NZ_JAMXIB010000003.1"/>
</dbReference>
<evidence type="ECO:0000256" key="1">
    <source>
        <dbReference type="ARBA" id="ARBA00022676"/>
    </source>
</evidence>
<dbReference type="Pfam" id="PF01075">
    <property type="entry name" value="Glyco_transf_9"/>
    <property type="match status" value="1"/>
</dbReference>
<dbReference type="Gene3D" id="3.40.50.2000">
    <property type="entry name" value="Glycogen Phosphorylase B"/>
    <property type="match status" value="2"/>
</dbReference>
<sequence>MKNGTDRPLLVLRFSALGDVAMAVPVLLALRRTYPGLPLLFATKSQYAPVLQKIRGVDVYPFEPKGAHRGIFGLFRFWRELKPLSCIAVADLHAVLRTSILRMFFGLSHTPFISQVKGRREKRKLTAWRKKEIRPLKSTQQRYADVFAALGFPVELRPGDVVPKESWPAFPGDRPGGHKVGYAPFAAHEGKCYPTEKTVAVIARLAKEKDLTVYLFGGGPGETTLLESWAGQFENCVCVAGKAGLSEELALISNLDLMVSMDSGNGHLAAMYGVPVLTVWGVTHPFAGFSPYNQPPENSLLADRERYPFIPTSVYGNKAPEGYDRVMDSIPPELIYRRVMEILTGK</sequence>
<proteinExistence type="predicted"/>
<accession>A0ABT1AXA4</accession>